<dbReference type="Pfam" id="PF01381">
    <property type="entry name" value="HTH_3"/>
    <property type="match status" value="1"/>
</dbReference>
<evidence type="ECO:0000256" key="1">
    <source>
        <dbReference type="ARBA" id="ARBA00023125"/>
    </source>
</evidence>
<dbReference type="GO" id="GO:0003677">
    <property type="term" value="F:DNA binding"/>
    <property type="evidence" value="ECO:0007669"/>
    <property type="project" value="UniProtKB-KW"/>
</dbReference>
<reference evidence="4" key="1">
    <citation type="submission" date="2021-05" db="EMBL/GenBank/DDBJ databases">
        <title>Pangenome of Leuconostoc gelidum warrants species status for Leuconostoc gelidum subsp. gasicomitatum.</title>
        <authorList>
            <person name="Johansson P."/>
            <person name="Sade E."/>
            <person name="Hultman J."/>
            <person name="Auvinen P."/>
            <person name="Bjorkroth J."/>
        </authorList>
    </citation>
    <scope>NUCLEOTIDE SEQUENCE</scope>
    <source>
        <strain evidence="4">A.21.4</strain>
    </source>
</reference>
<evidence type="ECO:0000259" key="3">
    <source>
        <dbReference type="PROSITE" id="PS50943"/>
    </source>
</evidence>
<accession>A0A9Q3SVN0</accession>
<dbReference type="SUPFAM" id="SSF47413">
    <property type="entry name" value="lambda repressor-like DNA-binding domains"/>
    <property type="match status" value="1"/>
</dbReference>
<keyword evidence="2" id="KW-0812">Transmembrane</keyword>
<feature type="transmembrane region" description="Helical" evidence="2">
    <location>
        <begin position="107"/>
        <end position="129"/>
    </location>
</feature>
<name>A0A9Q3SVN0_9LACO</name>
<dbReference type="PANTHER" id="PTHR46558">
    <property type="entry name" value="TRACRIPTIONAL REGULATORY PROTEIN-RELATED-RELATED"/>
    <property type="match status" value="1"/>
</dbReference>
<dbReference type="EMBL" id="JAHBFI010000014">
    <property type="protein sequence ID" value="MBZ5962606.1"/>
    <property type="molecule type" value="Genomic_DNA"/>
</dbReference>
<sequence length="137" mass="15844">MRIDVMANVLPNQLKKYRSDLNMSQEDVADKLFVSRQAVSRWESGDATPDLTNLIKLTEIFKCSLDSLVLGIEETPSKSGTPEIDSSEFTFDPRRGEYVRRRKNMNFWDFAASYWWLIFPVGGFLSWIIPEIVGVFR</sequence>
<dbReference type="InterPro" id="IPR010982">
    <property type="entry name" value="Lambda_DNA-bd_dom_sf"/>
</dbReference>
<dbReference type="AlphaFoldDB" id="A0A9Q3SVN0"/>
<dbReference type="SMART" id="SM00530">
    <property type="entry name" value="HTH_XRE"/>
    <property type="match status" value="1"/>
</dbReference>
<gene>
    <name evidence="4" type="ORF">KIJ12_05530</name>
</gene>
<dbReference type="CDD" id="cd00093">
    <property type="entry name" value="HTH_XRE"/>
    <property type="match status" value="1"/>
</dbReference>
<keyword evidence="2" id="KW-1133">Transmembrane helix</keyword>
<evidence type="ECO:0000313" key="5">
    <source>
        <dbReference type="Proteomes" id="UP000752647"/>
    </source>
</evidence>
<dbReference type="PROSITE" id="PS50943">
    <property type="entry name" value="HTH_CROC1"/>
    <property type="match status" value="1"/>
</dbReference>
<organism evidence="4 5">
    <name type="scientific">Leuconostoc gasicomitatum</name>
    <dbReference type="NCBI Taxonomy" id="115778"/>
    <lineage>
        <taxon>Bacteria</taxon>
        <taxon>Bacillati</taxon>
        <taxon>Bacillota</taxon>
        <taxon>Bacilli</taxon>
        <taxon>Lactobacillales</taxon>
        <taxon>Lactobacillaceae</taxon>
        <taxon>Leuconostoc</taxon>
        <taxon>Leuconostoc gelidum group</taxon>
    </lineage>
</organism>
<dbReference type="Gene3D" id="1.10.260.40">
    <property type="entry name" value="lambda repressor-like DNA-binding domains"/>
    <property type="match status" value="1"/>
</dbReference>
<comment type="caution">
    <text evidence="4">The sequence shown here is derived from an EMBL/GenBank/DDBJ whole genome shotgun (WGS) entry which is preliminary data.</text>
</comment>
<proteinExistence type="predicted"/>
<evidence type="ECO:0000313" key="4">
    <source>
        <dbReference type="EMBL" id="MBZ5962606.1"/>
    </source>
</evidence>
<dbReference type="Proteomes" id="UP000752647">
    <property type="component" value="Unassembled WGS sequence"/>
</dbReference>
<protein>
    <submittedName>
        <fullName evidence="4">Helix-turn-helix transcriptional regulator</fullName>
    </submittedName>
</protein>
<dbReference type="InterPro" id="IPR001387">
    <property type="entry name" value="Cro/C1-type_HTH"/>
</dbReference>
<keyword evidence="2" id="KW-0472">Membrane</keyword>
<dbReference type="PANTHER" id="PTHR46558:SF4">
    <property type="entry name" value="DNA-BIDING PHAGE PROTEIN"/>
    <property type="match status" value="1"/>
</dbReference>
<feature type="domain" description="HTH cro/C1-type" evidence="3">
    <location>
        <begin position="14"/>
        <end position="68"/>
    </location>
</feature>
<keyword evidence="1" id="KW-0238">DNA-binding</keyword>
<evidence type="ECO:0000256" key="2">
    <source>
        <dbReference type="SAM" id="Phobius"/>
    </source>
</evidence>